<dbReference type="PANTHER" id="PTHR13947">
    <property type="entry name" value="GNAT FAMILY N-ACETYLTRANSFERASE"/>
    <property type="match status" value="1"/>
</dbReference>
<name>A0A4Y8X2V8_9MICC</name>
<sequence length="189" mass="20717">MTAQEETTGREHGVRIRRLRPEDHDAVSELILAAYDAGGHLEEEDTYRAILADVASRAEVAEILVAEVDTDAGPRVGGSVVLAPPGSPLQETAREDEYEFRMLAVHPDLHRRGIGRALLAAVVERARAMEGVRGVALTTMESMVEAHRLYEAAGFVRTPERDWMLSALLPGLPPEEDKGPFIVYVLPVD</sequence>
<dbReference type="Pfam" id="PF00583">
    <property type="entry name" value="Acetyltransf_1"/>
    <property type="match status" value="1"/>
</dbReference>
<dbReference type="AlphaFoldDB" id="A0A4Y8X2V8"/>
<dbReference type="GO" id="GO:0005840">
    <property type="term" value="C:ribosome"/>
    <property type="evidence" value="ECO:0007669"/>
    <property type="project" value="UniProtKB-KW"/>
</dbReference>
<dbReference type="InterPro" id="IPR000182">
    <property type="entry name" value="GNAT_dom"/>
</dbReference>
<proteinExistence type="predicted"/>
<dbReference type="OrthoDB" id="273614at2"/>
<dbReference type="Gene3D" id="3.40.630.30">
    <property type="match status" value="1"/>
</dbReference>
<dbReference type="EMBL" id="JACHMC010000001">
    <property type="protein sequence ID" value="MBB4883247.1"/>
    <property type="molecule type" value="Genomic_DNA"/>
</dbReference>
<dbReference type="InterPro" id="IPR016181">
    <property type="entry name" value="Acyl_CoA_acyltransferase"/>
</dbReference>
<protein>
    <submittedName>
        <fullName evidence="2">Ribosomal protein S18 acetylase RimI-like enzyme</fullName>
    </submittedName>
</protein>
<gene>
    <name evidence="2" type="ORF">BJ976_001598</name>
</gene>
<organism evidence="2 3">
    <name type="scientific">Micrococcus flavus</name>
    <dbReference type="NCBI Taxonomy" id="384602"/>
    <lineage>
        <taxon>Bacteria</taxon>
        <taxon>Bacillati</taxon>
        <taxon>Actinomycetota</taxon>
        <taxon>Actinomycetes</taxon>
        <taxon>Micrococcales</taxon>
        <taxon>Micrococcaceae</taxon>
        <taxon>Micrococcus</taxon>
    </lineage>
</organism>
<keyword evidence="1" id="KW-0808">Transferase</keyword>
<keyword evidence="2" id="KW-0687">Ribonucleoprotein</keyword>
<evidence type="ECO:0000313" key="2">
    <source>
        <dbReference type="EMBL" id="MBB4883247.1"/>
    </source>
</evidence>
<dbReference type="SUPFAM" id="SSF55729">
    <property type="entry name" value="Acyl-CoA N-acyltransferases (Nat)"/>
    <property type="match status" value="1"/>
</dbReference>
<keyword evidence="2" id="KW-0689">Ribosomal protein</keyword>
<evidence type="ECO:0000256" key="1">
    <source>
        <dbReference type="ARBA" id="ARBA00022679"/>
    </source>
</evidence>
<dbReference type="GO" id="GO:0008080">
    <property type="term" value="F:N-acetyltransferase activity"/>
    <property type="evidence" value="ECO:0007669"/>
    <property type="project" value="InterPro"/>
</dbReference>
<dbReference type="Proteomes" id="UP000560081">
    <property type="component" value="Unassembled WGS sequence"/>
</dbReference>
<accession>A0A4Y8X2V8</accession>
<dbReference type="CDD" id="cd04301">
    <property type="entry name" value="NAT_SF"/>
    <property type="match status" value="1"/>
</dbReference>
<reference evidence="2 3" key="1">
    <citation type="submission" date="2020-08" db="EMBL/GenBank/DDBJ databases">
        <title>Sequencing the genomes of 1000 actinobacteria strains.</title>
        <authorList>
            <person name="Klenk H.-P."/>
        </authorList>
    </citation>
    <scope>NUCLEOTIDE SEQUENCE [LARGE SCALE GENOMIC DNA]</scope>
    <source>
        <strain evidence="2 3">DSM 19079</strain>
    </source>
</reference>
<dbReference type="RefSeq" id="WP_135029097.1">
    <property type="nucleotide sequence ID" value="NZ_BMLA01000002.1"/>
</dbReference>
<dbReference type="PROSITE" id="PS51186">
    <property type="entry name" value="GNAT"/>
    <property type="match status" value="1"/>
</dbReference>
<evidence type="ECO:0000313" key="3">
    <source>
        <dbReference type="Proteomes" id="UP000560081"/>
    </source>
</evidence>
<dbReference type="PANTHER" id="PTHR13947:SF37">
    <property type="entry name" value="LD18367P"/>
    <property type="match status" value="1"/>
</dbReference>
<dbReference type="InterPro" id="IPR050769">
    <property type="entry name" value="NAT_camello-type"/>
</dbReference>
<comment type="caution">
    <text evidence="2">The sequence shown here is derived from an EMBL/GenBank/DDBJ whole genome shotgun (WGS) entry which is preliminary data.</text>
</comment>
<keyword evidence="3" id="KW-1185">Reference proteome</keyword>